<dbReference type="EnsemblFungi" id="PTTG_30719-t43_1">
    <property type="protein sequence ID" value="PTTG_30719-t43_1-p1"/>
    <property type="gene ID" value="PTTG_30719"/>
</dbReference>
<organism evidence="2">
    <name type="scientific">Puccinia triticina (isolate 1-1 / race 1 (BBBD))</name>
    <name type="common">Brown leaf rust fungus</name>
    <dbReference type="NCBI Taxonomy" id="630390"/>
    <lineage>
        <taxon>Eukaryota</taxon>
        <taxon>Fungi</taxon>
        <taxon>Dikarya</taxon>
        <taxon>Basidiomycota</taxon>
        <taxon>Pucciniomycotina</taxon>
        <taxon>Pucciniomycetes</taxon>
        <taxon>Pucciniales</taxon>
        <taxon>Pucciniaceae</taxon>
        <taxon>Puccinia</taxon>
    </lineage>
</organism>
<evidence type="ECO:0000256" key="1">
    <source>
        <dbReference type="SAM" id="MobiDB-lite"/>
    </source>
</evidence>
<feature type="region of interest" description="Disordered" evidence="1">
    <location>
        <begin position="1"/>
        <end position="115"/>
    </location>
</feature>
<proteinExistence type="predicted"/>
<evidence type="ECO:0000313" key="3">
    <source>
        <dbReference type="EnsemblFungi" id="PTTG_30719-t43_1-p1"/>
    </source>
</evidence>
<feature type="compositionally biased region" description="Basic residues" evidence="1">
    <location>
        <begin position="8"/>
        <end position="19"/>
    </location>
</feature>
<feature type="non-terminal residue" evidence="2">
    <location>
        <position position="1"/>
    </location>
</feature>
<gene>
    <name evidence="2" type="ORF">PTTG_30719</name>
</gene>
<reference evidence="3 4" key="3">
    <citation type="journal article" date="2017" name="G3 (Bethesda)">
        <title>Comparative analysis highlights variable genome content of wheat rusts and divergence of the mating loci.</title>
        <authorList>
            <person name="Cuomo C.A."/>
            <person name="Bakkeren G."/>
            <person name="Khalil H.B."/>
            <person name="Panwar V."/>
            <person name="Joly D."/>
            <person name="Linning R."/>
            <person name="Sakthikumar S."/>
            <person name="Song X."/>
            <person name="Adiconis X."/>
            <person name="Fan L."/>
            <person name="Goldberg J.M."/>
            <person name="Levin J.Z."/>
            <person name="Young S."/>
            <person name="Zeng Q."/>
            <person name="Anikster Y."/>
            <person name="Bruce M."/>
            <person name="Wang M."/>
            <person name="Yin C."/>
            <person name="McCallum B."/>
            <person name="Szabo L.J."/>
            <person name="Hulbert S."/>
            <person name="Chen X."/>
            <person name="Fellers J.P."/>
        </authorList>
    </citation>
    <scope>NUCLEOTIDE SEQUENCE</scope>
    <source>
        <strain evidence="4">Isolate 1-1 / race 1 (BBBD)</strain>
        <strain evidence="3">isolate 1-1 / race 1 (BBBD)</strain>
    </source>
</reference>
<dbReference type="OrthoDB" id="3247418at2759"/>
<keyword evidence="4" id="KW-1185">Reference proteome</keyword>
<name>A0A180FXM5_PUCT1</name>
<evidence type="ECO:0000313" key="2">
    <source>
        <dbReference type="EMBL" id="OAV85184.1"/>
    </source>
</evidence>
<dbReference type="VEuPathDB" id="FungiDB:PTTG_30719"/>
<reference evidence="2" key="1">
    <citation type="submission" date="2009-11" db="EMBL/GenBank/DDBJ databases">
        <authorList>
            <consortium name="The Broad Institute Genome Sequencing Platform"/>
            <person name="Ward D."/>
            <person name="Feldgarden M."/>
            <person name="Earl A."/>
            <person name="Young S.K."/>
            <person name="Zeng Q."/>
            <person name="Koehrsen M."/>
            <person name="Alvarado L."/>
            <person name="Berlin A."/>
            <person name="Bochicchio J."/>
            <person name="Borenstein D."/>
            <person name="Chapman S.B."/>
            <person name="Chen Z."/>
            <person name="Engels R."/>
            <person name="Freedman E."/>
            <person name="Gellesch M."/>
            <person name="Goldberg J."/>
            <person name="Griggs A."/>
            <person name="Gujja S."/>
            <person name="Heilman E."/>
            <person name="Heiman D."/>
            <person name="Hepburn T."/>
            <person name="Howarth C."/>
            <person name="Jen D."/>
            <person name="Larson L."/>
            <person name="Lewis B."/>
            <person name="Mehta T."/>
            <person name="Park D."/>
            <person name="Pearson M."/>
            <person name="Roberts A."/>
            <person name="Saif S."/>
            <person name="Shea T."/>
            <person name="Shenoy N."/>
            <person name="Sisk P."/>
            <person name="Stolte C."/>
            <person name="Sykes S."/>
            <person name="Thomson T."/>
            <person name="Walk T."/>
            <person name="White J."/>
            <person name="Yandava C."/>
            <person name="Izard J."/>
            <person name="Baranova O.V."/>
            <person name="Blanton J.M."/>
            <person name="Tanner A.C."/>
            <person name="Dewhirst F.E."/>
            <person name="Haas B."/>
            <person name="Nusbaum C."/>
            <person name="Birren B."/>
        </authorList>
    </citation>
    <scope>NUCLEOTIDE SEQUENCE [LARGE SCALE GENOMIC DNA]</scope>
    <source>
        <strain evidence="2">1-1 BBBD Race 1</strain>
    </source>
</reference>
<reference evidence="2" key="2">
    <citation type="submission" date="2016-05" db="EMBL/GenBank/DDBJ databases">
        <title>Comparative analysis highlights variable genome content of wheat rusts and divergence of the mating loci.</title>
        <authorList>
            <person name="Cuomo C.A."/>
            <person name="Bakkeren G."/>
            <person name="Szabo L."/>
            <person name="Khalil H."/>
            <person name="Joly D."/>
            <person name="Goldberg J."/>
            <person name="Young S."/>
            <person name="Zeng Q."/>
            <person name="Fellers J."/>
        </authorList>
    </citation>
    <scope>NUCLEOTIDE SEQUENCE [LARGE SCALE GENOMIC DNA]</scope>
    <source>
        <strain evidence="2">1-1 BBBD Race 1</strain>
    </source>
</reference>
<dbReference type="Proteomes" id="UP000005240">
    <property type="component" value="Unassembled WGS sequence"/>
</dbReference>
<evidence type="ECO:0000313" key="4">
    <source>
        <dbReference type="Proteomes" id="UP000005240"/>
    </source>
</evidence>
<feature type="compositionally biased region" description="Polar residues" evidence="1">
    <location>
        <begin position="41"/>
        <end position="58"/>
    </location>
</feature>
<dbReference type="EMBL" id="ADAS02006146">
    <property type="protein sequence ID" value="OAV85184.1"/>
    <property type="molecule type" value="Genomic_DNA"/>
</dbReference>
<protein>
    <submittedName>
        <fullName evidence="2 3">Uncharacterized protein</fullName>
    </submittedName>
</protein>
<accession>A0A180FXM5</accession>
<reference evidence="3" key="4">
    <citation type="submission" date="2025-05" db="UniProtKB">
        <authorList>
            <consortium name="EnsemblFungi"/>
        </authorList>
    </citation>
    <scope>IDENTIFICATION</scope>
    <source>
        <strain evidence="3">isolate 1-1 / race 1 (BBBD)</strain>
    </source>
</reference>
<dbReference type="AlphaFoldDB" id="A0A180FXM5"/>
<feature type="compositionally biased region" description="Polar residues" evidence="1">
    <location>
        <begin position="65"/>
        <end position="78"/>
    </location>
</feature>
<feature type="non-terminal residue" evidence="2">
    <location>
        <position position="188"/>
    </location>
</feature>
<dbReference type="STRING" id="630390.A0A180FXM5"/>
<sequence length="188" mass="20907">ENSEQKMSRRRRQHPAKRRLTTENVLALAATSADNLPATRPQGNSSRGTQASGATVHQYSLRARLTSQKGSVSSQATINPRKESARASRHSLGGSLASEADTHDEEESTPERQLDDQMPRLLPEELECVRRAIEQTCLPLWVDRLPLKLGAASAGSLKAAKWGILYTVFYPLVLLPLWDLCEENNHRK</sequence>